<feature type="domain" description="Beta-defensin-like" evidence="2">
    <location>
        <begin position="22"/>
        <end position="49"/>
    </location>
</feature>
<name>A0A8B9DBW8_ANSCY</name>
<accession>A0A8B9DBW8</accession>
<reference evidence="3" key="1">
    <citation type="submission" date="2025-08" db="UniProtKB">
        <authorList>
            <consortium name="Ensembl"/>
        </authorList>
    </citation>
    <scope>IDENTIFICATION</scope>
</reference>
<sequence length="60" mass="6556">MKILFLLFPFFLLFLQGAAGSSHACRLRGGICTFGRCRFPSRPIGRCSSLSLWGQAVCCG</sequence>
<evidence type="ECO:0000256" key="1">
    <source>
        <dbReference type="SAM" id="SignalP"/>
    </source>
</evidence>
<dbReference type="SUPFAM" id="SSF57392">
    <property type="entry name" value="Defensin-like"/>
    <property type="match status" value="1"/>
</dbReference>
<evidence type="ECO:0000313" key="4">
    <source>
        <dbReference type="Proteomes" id="UP000694521"/>
    </source>
</evidence>
<dbReference type="GO" id="GO:0006952">
    <property type="term" value="P:defense response"/>
    <property type="evidence" value="ECO:0007669"/>
    <property type="project" value="InterPro"/>
</dbReference>
<keyword evidence="1" id="KW-0732">Signal</keyword>
<dbReference type="InterPro" id="IPR001855">
    <property type="entry name" value="Defensin_beta-like"/>
</dbReference>
<dbReference type="Ensembl" id="ENSACDT00005005035.1">
    <property type="protein sequence ID" value="ENSACDP00005004164.1"/>
    <property type="gene ID" value="ENSACDG00005003056.1"/>
</dbReference>
<dbReference type="Pfam" id="PF00711">
    <property type="entry name" value="Defensin_beta"/>
    <property type="match status" value="1"/>
</dbReference>
<proteinExistence type="predicted"/>
<keyword evidence="4" id="KW-1185">Reference proteome</keyword>
<evidence type="ECO:0000259" key="2">
    <source>
        <dbReference type="Pfam" id="PF00711"/>
    </source>
</evidence>
<feature type="signal peptide" evidence="1">
    <location>
        <begin position="1"/>
        <end position="20"/>
    </location>
</feature>
<organism evidence="3 4">
    <name type="scientific">Anser cygnoides</name>
    <name type="common">Swan goose</name>
    <dbReference type="NCBI Taxonomy" id="8845"/>
    <lineage>
        <taxon>Eukaryota</taxon>
        <taxon>Metazoa</taxon>
        <taxon>Chordata</taxon>
        <taxon>Craniata</taxon>
        <taxon>Vertebrata</taxon>
        <taxon>Euteleostomi</taxon>
        <taxon>Archelosauria</taxon>
        <taxon>Archosauria</taxon>
        <taxon>Dinosauria</taxon>
        <taxon>Saurischia</taxon>
        <taxon>Theropoda</taxon>
        <taxon>Coelurosauria</taxon>
        <taxon>Aves</taxon>
        <taxon>Neognathae</taxon>
        <taxon>Galloanserae</taxon>
        <taxon>Anseriformes</taxon>
        <taxon>Anatidae</taxon>
        <taxon>Anserinae</taxon>
        <taxon>Anser</taxon>
    </lineage>
</organism>
<dbReference type="GO" id="GO:0005576">
    <property type="term" value="C:extracellular region"/>
    <property type="evidence" value="ECO:0007669"/>
    <property type="project" value="InterPro"/>
</dbReference>
<protein>
    <recommendedName>
        <fullName evidence="2">Beta-defensin-like domain-containing protein</fullName>
    </recommendedName>
</protein>
<evidence type="ECO:0000313" key="3">
    <source>
        <dbReference type="Ensembl" id="ENSACDP00005004164.1"/>
    </source>
</evidence>
<dbReference type="Proteomes" id="UP000694521">
    <property type="component" value="Unplaced"/>
</dbReference>
<reference evidence="3" key="2">
    <citation type="submission" date="2025-09" db="UniProtKB">
        <authorList>
            <consortium name="Ensembl"/>
        </authorList>
    </citation>
    <scope>IDENTIFICATION</scope>
</reference>
<dbReference type="AlphaFoldDB" id="A0A8B9DBW8"/>
<feature type="chain" id="PRO_5034328410" description="Beta-defensin-like domain-containing protein" evidence="1">
    <location>
        <begin position="21"/>
        <end position="60"/>
    </location>
</feature>